<reference evidence="2 3" key="1">
    <citation type="journal article" date="2017" name="Front. Microbiol.">
        <title>Phaeobacter piscinae sp. nov., a species of the Roseobacter group and potential aquaculture probiont.</title>
        <authorList>
            <person name="Sonnenschein E.C."/>
            <person name="Phippen C.B.W."/>
            <person name="Nielsen K.F."/>
            <person name="Mateiu R.V."/>
            <person name="Melchiorsen J."/>
            <person name="Gram L."/>
            <person name="Overmann J."/>
            <person name="Freese H.M."/>
        </authorList>
    </citation>
    <scope>NUCLEOTIDE SEQUENCE [LARGE SCALE GENOMIC DNA]</scope>
    <source>
        <strain evidence="2 3">P88</strain>
    </source>
</reference>
<gene>
    <name evidence="2" type="ORF">PhaeoP88_00249</name>
</gene>
<reference evidence="2 3" key="2">
    <citation type="journal article" date="2017" name="Genome Biol. Evol.">
        <title>Trajectories and Drivers of Genome Evolution in Surface-Associated Marine Phaeobacter.</title>
        <authorList>
            <person name="Freese H.M."/>
            <person name="Sikorski J."/>
            <person name="Bunk B."/>
            <person name="Scheuner C."/>
            <person name="Meier-Kolthoff J.P."/>
            <person name="Sproer C."/>
            <person name="Gram L."/>
            <person name="Overmann J."/>
        </authorList>
    </citation>
    <scope>NUCLEOTIDE SEQUENCE [LARGE SCALE GENOMIC DNA]</scope>
    <source>
        <strain evidence="2 3">P88</strain>
    </source>
</reference>
<organism evidence="2 3">
    <name type="scientific">Phaeobacter inhibens</name>
    <dbReference type="NCBI Taxonomy" id="221822"/>
    <lineage>
        <taxon>Bacteria</taxon>
        <taxon>Pseudomonadati</taxon>
        <taxon>Pseudomonadota</taxon>
        <taxon>Alphaproteobacteria</taxon>
        <taxon>Rhodobacterales</taxon>
        <taxon>Roseobacteraceae</taxon>
        <taxon>Phaeobacter</taxon>
    </lineage>
</organism>
<accession>A0A2I7K514</accession>
<proteinExistence type="predicted"/>
<dbReference type="EMBL" id="CP010725">
    <property type="protein sequence ID" value="AUQ97653.1"/>
    <property type="molecule type" value="Genomic_DNA"/>
</dbReference>
<evidence type="ECO:0000313" key="3">
    <source>
        <dbReference type="Proteomes" id="UP000236447"/>
    </source>
</evidence>
<feature type="transmembrane region" description="Helical" evidence="1">
    <location>
        <begin position="6"/>
        <end position="24"/>
    </location>
</feature>
<keyword evidence="1" id="KW-0812">Transmembrane</keyword>
<dbReference type="Proteomes" id="UP000236447">
    <property type="component" value="Chromosome"/>
</dbReference>
<feature type="transmembrane region" description="Helical" evidence="1">
    <location>
        <begin position="31"/>
        <end position="48"/>
    </location>
</feature>
<protein>
    <submittedName>
        <fullName evidence="2">Uncharacterized protein</fullName>
    </submittedName>
</protein>
<keyword evidence="1" id="KW-1133">Transmembrane helix</keyword>
<dbReference type="AlphaFoldDB" id="A0A2I7K514"/>
<sequence length="76" mass="8465">MFATFTLLIAAGVGFRLALAWGLRRRYDLRLTIPEVFAVVLLVLAGLPDWLSPIPFPLPFSFTLGAVLPDLLIRRV</sequence>
<evidence type="ECO:0000313" key="2">
    <source>
        <dbReference type="EMBL" id="AUQ97653.1"/>
    </source>
</evidence>
<name>A0A2I7K514_9RHOB</name>
<dbReference type="RefSeq" id="WP_102882917.1">
    <property type="nucleotide sequence ID" value="NZ_CP010725.1"/>
</dbReference>
<keyword evidence="1" id="KW-0472">Membrane</keyword>
<evidence type="ECO:0000256" key="1">
    <source>
        <dbReference type="SAM" id="Phobius"/>
    </source>
</evidence>